<evidence type="ECO:0000313" key="1">
    <source>
        <dbReference type="EMBL" id="MEY2183103.1"/>
    </source>
</evidence>
<sequence>MNPYEEIEQRARAAESLQDSAAVLSDLLSGGFSVWMDGSLYSIKQLVARVQGLQIHVYANEHSPPHFHVKSPDIEASFTIQDCAFMHGNIGGREKNLIQWWYERSRPQLVSAWNSTRPSDCPVGPISE</sequence>
<dbReference type="Proteomes" id="UP001562159">
    <property type="component" value="Unassembled WGS sequence"/>
</dbReference>
<comment type="caution">
    <text evidence="1">The sequence shown here is derived from an EMBL/GenBank/DDBJ whole genome shotgun (WGS) entry which is preliminary data.</text>
</comment>
<dbReference type="InterPro" id="IPR025427">
    <property type="entry name" value="DUF4160"/>
</dbReference>
<name>A0ABV4ARS6_9GAMM</name>
<evidence type="ECO:0000313" key="2">
    <source>
        <dbReference type="Proteomes" id="UP001562159"/>
    </source>
</evidence>
<gene>
    <name evidence="1" type="ORF">AB7878_11820</name>
</gene>
<reference evidence="1 2" key="1">
    <citation type="submission" date="2024-07" db="EMBL/GenBank/DDBJ databases">
        <title>Molecular mechanisms and environmental adaptations of flagellar loss and biofilm growth of Rhodanobacter under environmental stress.</title>
        <authorList>
            <person name="Chen M."/>
        </authorList>
    </citation>
    <scope>NUCLEOTIDE SEQUENCE [LARGE SCALE GENOMIC DNA]</scope>
    <source>
        <strain evidence="1 2">RS22</strain>
    </source>
</reference>
<dbReference type="Pfam" id="PF13711">
    <property type="entry name" value="DUF4160"/>
    <property type="match status" value="1"/>
</dbReference>
<proteinExistence type="predicted"/>
<dbReference type="EMBL" id="JBGBPY010000001">
    <property type="protein sequence ID" value="MEY2183103.1"/>
    <property type="molecule type" value="Genomic_DNA"/>
</dbReference>
<protein>
    <submittedName>
        <fullName evidence="1">DUF4160 domain-containing protein</fullName>
    </submittedName>
</protein>
<accession>A0ABV4ARS6</accession>
<keyword evidence="2" id="KW-1185">Reference proteome</keyword>
<organism evidence="1 2">
    <name type="scientific">Rhodanobacter humi</name>
    <dbReference type="NCBI Taxonomy" id="1888173"/>
    <lineage>
        <taxon>Bacteria</taxon>
        <taxon>Pseudomonadati</taxon>
        <taxon>Pseudomonadota</taxon>
        <taxon>Gammaproteobacteria</taxon>
        <taxon>Lysobacterales</taxon>
        <taxon>Rhodanobacteraceae</taxon>
        <taxon>Rhodanobacter</taxon>
    </lineage>
</organism>